<keyword evidence="2" id="KW-1185">Reference proteome</keyword>
<dbReference type="EMBL" id="JBFYGN010000022">
    <property type="protein sequence ID" value="MEX8194539.1"/>
    <property type="molecule type" value="Genomic_DNA"/>
</dbReference>
<accession>A0ABV3ZZG3</accession>
<dbReference type="RefSeq" id="WP_369339718.1">
    <property type="nucleotide sequence ID" value="NZ_JBFYGN010000022.1"/>
</dbReference>
<sequence length="179" mass="20054">MFNLELPPDEFKAADRQRPLDKIARFFKDEGLAGFSKGVRTSQRCAELLEIRDAYVHPKNRQDSAVLDSLKDGGEEWIIPMSVDLTLWPQLGVPRGTFAWDAKTSAVVLDAAFRFHHYVLSKIHATGGYDIAALLASCIDVAEKLRITIPLDDDLKQELRTAKEYGLLLEDLGLNAWLG</sequence>
<dbReference type="Proteomes" id="UP001561046">
    <property type="component" value="Unassembled WGS sequence"/>
</dbReference>
<proteinExistence type="predicted"/>
<evidence type="ECO:0000313" key="2">
    <source>
        <dbReference type="Proteomes" id="UP001561046"/>
    </source>
</evidence>
<reference evidence="1 2" key="1">
    <citation type="journal article" date="2013" name="Int. J. Syst. Evol. Microbiol.">
        <title>Comamonas guangdongensis sp. nov., isolated from subterranean forest sediment, and emended description of the genus Comamonas.</title>
        <authorList>
            <person name="Zhang J."/>
            <person name="Wang Y."/>
            <person name="Zhou S."/>
            <person name="Wu C."/>
            <person name="He J."/>
            <person name="Li F."/>
        </authorList>
    </citation>
    <scope>NUCLEOTIDE SEQUENCE [LARGE SCALE GENOMIC DNA]</scope>
    <source>
        <strain evidence="1 2">CCTCC AB2011133</strain>
    </source>
</reference>
<organism evidence="1 2">
    <name type="scientific">Comamonas guangdongensis</name>
    <dbReference type="NCBI Taxonomy" id="510515"/>
    <lineage>
        <taxon>Bacteria</taxon>
        <taxon>Pseudomonadati</taxon>
        <taxon>Pseudomonadota</taxon>
        <taxon>Betaproteobacteria</taxon>
        <taxon>Burkholderiales</taxon>
        <taxon>Comamonadaceae</taxon>
        <taxon>Comamonas</taxon>
    </lineage>
</organism>
<name>A0ABV3ZZG3_9BURK</name>
<protein>
    <submittedName>
        <fullName evidence="1">Uncharacterized protein</fullName>
    </submittedName>
</protein>
<gene>
    <name evidence="1" type="ORF">AB6724_17025</name>
</gene>
<comment type="caution">
    <text evidence="1">The sequence shown here is derived from an EMBL/GenBank/DDBJ whole genome shotgun (WGS) entry which is preliminary data.</text>
</comment>
<evidence type="ECO:0000313" key="1">
    <source>
        <dbReference type="EMBL" id="MEX8194539.1"/>
    </source>
</evidence>